<proteinExistence type="predicted"/>
<dbReference type="Pfam" id="PF07484">
    <property type="entry name" value="Collar"/>
    <property type="match status" value="1"/>
</dbReference>
<dbReference type="Proteomes" id="UP000730618">
    <property type="component" value="Unassembled WGS sequence"/>
</dbReference>
<comment type="caution">
    <text evidence="2">The sequence shown here is derived from an EMBL/GenBank/DDBJ whole genome shotgun (WGS) entry which is preliminary data.</text>
</comment>
<evidence type="ECO:0000313" key="2">
    <source>
        <dbReference type="EMBL" id="CAG7658616.1"/>
    </source>
</evidence>
<dbReference type="InterPro" id="IPR011083">
    <property type="entry name" value="Phage_tail_collar_dom"/>
</dbReference>
<feature type="domain" description="Phage tail collar" evidence="1">
    <location>
        <begin position="7"/>
        <end position="62"/>
    </location>
</feature>
<reference evidence="2 3" key="1">
    <citation type="submission" date="2021-06" db="EMBL/GenBank/DDBJ databases">
        <authorList>
            <person name="Criscuolo A."/>
        </authorList>
    </citation>
    <scope>NUCLEOTIDE SEQUENCE [LARGE SCALE GENOMIC DNA]</scope>
    <source>
        <strain evidence="3">CIP 111802</strain>
    </source>
</reference>
<dbReference type="RefSeq" id="WP_218103219.1">
    <property type="nucleotide sequence ID" value="NZ_CAJVCE010000044.1"/>
</dbReference>
<sequence length="172" mass="18315">MSDQYVGEIRLFAGKYAPQGWAFCDGQTLKITDNEVLYTLIGTTYGGDGQTTFALPDMRGRVLVHMGTSPLTGTTYNLAQNGGNEIVTLTSTQLPAHTHQVNAQEGTATVSDPTNAFWAGGQVEMYSSTAPNNAMDPAAISSVGGNQSHDNMMPFLTLTYIIALQGLYPSQG</sequence>
<dbReference type="EMBL" id="CAJVCE010000044">
    <property type="protein sequence ID" value="CAG7658616.1"/>
    <property type="molecule type" value="Genomic_DNA"/>
</dbReference>
<accession>A0ABN7U110</accession>
<protein>
    <recommendedName>
        <fullName evidence="1">Phage tail collar domain-containing protein</fullName>
    </recommendedName>
</protein>
<evidence type="ECO:0000259" key="1">
    <source>
        <dbReference type="Pfam" id="PF07484"/>
    </source>
</evidence>
<gene>
    <name evidence="2" type="ORF">PAECIP111802_07098</name>
</gene>
<keyword evidence="3" id="KW-1185">Reference proteome</keyword>
<name>A0ABN7U110_9BACL</name>
<organism evidence="2 3">
    <name type="scientific">Paenibacillus allorhizosphaerae</name>
    <dbReference type="NCBI Taxonomy" id="2849866"/>
    <lineage>
        <taxon>Bacteria</taxon>
        <taxon>Bacillati</taxon>
        <taxon>Bacillota</taxon>
        <taxon>Bacilli</taxon>
        <taxon>Bacillales</taxon>
        <taxon>Paenibacillaceae</taxon>
        <taxon>Paenibacillus</taxon>
    </lineage>
</organism>
<evidence type="ECO:0000313" key="3">
    <source>
        <dbReference type="Proteomes" id="UP000730618"/>
    </source>
</evidence>